<evidence type="ECO:0000313" key="8">
    <source>
        <dbReference type="Proteomes" id="UP001360953"/>
    </source>
</evidence>
<keyword evidence="5" id="KW-0472">Membrane</keyword>
<keyword evidence="5" id="KW-0812">Transmembrane</keyword>
<feature type="transmembrane region" description="Helical" evidence="5">
    <location>
        <begin position="297"/>
        <end position="317"/>
    </location>
</feature>
<dbReference type="CDD" id="cd16495">
    <property type="entry name" value="RING_CH-C4HC3_MARCH"/>
    <property type="match status" value="1"/>
</dbReference>
<evidence type="ECO:0000313" key="7">
    <source>
        <dbReference type="EMBL" id="KAK7533953.1"/>
    </source>
</evidence>
<evidence type="ECO:0000256" key="3">
    <source>
        <dbReference type="ARBA" id="ARBA00022833"/>
    </source>
</evidence>
<organism evidence="7 8">
    <name type="scientific">Phyllosticta citribraziliensis</name>
    <dbReference type="NCBI Taxonomy" id="989973"/>
    <lineage>
        <taxon>Eukaryota</taxon>
        <taxon>Fungi</taxon>
        <taxon>Dikarya</taxon>
        <taxon>Ascomycota</taxon>
        <taxon>Pezizomycotina</taxon>
        <taxon>Dothideomycetes</taxon>
        <taxon>Dothideomycetes incertae sedis</taxon>
        <taxon>Botryosphaeriales</taxon>
        <taxon>Phyllostictaceae</taxon>
        <taxon>Phyllosticta</taxon>
    </lineage>
</organism>
<dbReference type="GeneID" id="92029365"/>
<keyword evidence="3" id="KW-0862">Zinc</keyword>
<dbReference type="Gene3D" id="3.30.40.10">
    <property type="entry name" value="Zinc/RING finger domain, C3HC4 (zinc finger)"/>
    <property type="match status" value="1"/>
</dbReference>
<dbReference type="SMART" id="SM00744">
    <property type="entry name" value="RINGv"/>
    <property type="match status" value="1"/>
</dbReference>
<accession>A0ABR1LFG3</accession>
<dbReference type="InterPro" id="IPR011016">
    <property type="entry name" value="Znf_RING-CH"/>
</dbReference>
<feature type="domain" description="RING-CH-type" evidence="6">
    <location>
        <begin position="83"/>
        <end position="175"/>
    </location>
</feature>
<dbReference type="EMBL" id="JBBPEH010000009">
    <property type="protein sequence ID" value="KAK7533953.1"/>
    <property type="molecule type" value="Genomic_DNA"/>
</dbReference>
<evidence type="ECO:0000256" key="4">
    <source>
        <dbReference type="SAM" id="MobiDB-lite"/>
    </source>
</evidence>
<keyword evidence="2" id="KW-0863">Zinc-finger</keyword>
<evidence type="ECO:0000256" key="5">
    <source>
        <dbReference type="SAM" id="Phobius"/>
    </source>
</evidence>
<feature type="region of interest" description="Disordered" evidence="4">
    <location>
        <begin position="335"/>
        <end position="358"/>
    </location>
</feature>
<feature type="compositionally biased region" description="Acidic residues" evidence="4">
    <location>
        <begin position="339"/>
        <end position="349"/>
    </location>
</feature>
<dbReference type="SUPFAM" id="SSF57850">
    <property type="entry name" value="RING/U-box"/>
    <property type="match status" value="1"/>
</dbReference>
<evidence type="ECO:0000256" key="1">
    <source>
        <dbReference type="ARBA" id="ARBA00022723"/>
    </source>
</evidence>
<dbReference type="PANTHER" id="PTHR46347:SF1">
    <property type="entry name" value="RING_FYVE_PHD ZINC FINGER SUPERFAMILY PROTEIN"/>
    <property type="match status" value="1"/>
</dbReference>
<evidence type="ECO:0000256" key="2">
    <source>
        <dbReference type="ARBA" id="ARBA00022771"/>
    </source>
</evidence>
<dbReference type="Proteomes" id="UP001360953">
    <property type="component" value="Unassembled WGS sequence"/>
</dbReference>
<evidence type="ECO:0000259" key="6">
    <source>
        <dbReference type="PROSITE" id="PS51292"/>
    </source>
</evidence>
<reference evidence="7 8" key="1">
    <citation type="submission" date="2024-04" db="EMBL/GenBank/DDBJ databases">
        <title>Phyllosticta paracitricarpa is synonymous to the EU quarantine fungus P. citricarpa based on phylogenomic analyses.</title>
        <authorList>
            <consortium name="Lawrence Berkeley National Laboratory"/>
            <person name="Van ingen-buijs V.A."/>
            <person name="Van westerhoven A.C."/>
            <person name="Haridas S."/>
            <person name="Skiadas P."/>
            <person name="Martin F."/>
            <person name="Groenewald J.Z."/>
            <person name="Crous P.W."/>
            <person name="Seidl M.F."/>
        </authorList>
    </citation>
    <scope>NUCLEOTIDE SEQUENCE [LARGE SCALE GENOMIC DNA]</scope>
    <source>
        <strain evidence="7 8">CPC 17464</strain>
    </source>
</reference>
<feature type="transmembrane region" description="Helical" evidence="5">
    <location>
        <begin position="181"/>
        <end position="208"/>
    </location>
</feature>
<proteinExistence type="predicted"/>
<comment type="caution">
    <text evidence="7">The sequence shown here is derived from an EMBL/GenBank/DDBJ whole genome shotgun (WGS) entry which is preliminary data.</text>
</comment>
<sequence length="358" mass="40365">MASNECEDVPGWTHSQDRAYSTAGDESSPFAEKGSFRRRRRSTSPGNVPGSYETEEEDSLPNPPWTEKEQDAAQESPKQQQRKRHYKPRTCRICLETVLPTFHPIAENLPGLFQSAAPKVTYESEEGRLISPCKCRGSSRYVHDGCLQGWRHADPSYGRRNYWQCPTCGFKYRLERMTWGAYLSSSAAQIVLTLFVFLVAIFLLGFIADPIINLYQSPVTTIFFGTDYDTYPVPSEEFPVEDFIEGWPLHFIKGFTSLGLLSFIKFLLTNPLRLFQPRIVVHSGRTVRTGNTGRDRLANISWLAVAIGVATFLYGLWKAVRVVARRTLEKASDRVMDIGGDDEDDEDDPPSTATANEG</sequence>
<dbReference type="InterPro" id="IPR013083">
    <property type="entry name" value="Znf_RING/FYVE/PHD"/>
</dbReference>
<dbReference type="PANTHER" id="PTHR46347">
    <property type="entry name" value="RING/FYVE/PHD ZINC FINGER SUPERFAMILY PROTEIN"/>
    <property type="match status" value="1"/>
</dbReference>
<keyword evidence="5" id="KW-1133">Transmembrane helix</keyword>
<dbReference type="PROSITE" id="PS51292">
    <property type="entry name" value="ZF_RING_CH"/>
    <property type="match status" value="1"/>
</dbReference>
<dbReference type="Pfam" id="PF12906">
    <property type="entry name" value="RINGv"/>
    <property type="match status" value="1"/>
</dbReference>
<feature type="region of interest" description="Disordered" evidence="4">
    <location>
        <begin position="1"/>
        <end position="84"/>
    </location>
</feature>
<name>A0ABR1LFG3_9PEZI</name>
<keyword evidence="1" id="KW-0479">Metal-binding</keyword>
<gene>
    <name evidence="7" type="ORF">J3D65DRAFT_464314</name>
</gene>
<dbReference type="RefSeq" id="XP_066652992.1">
    <property type="nucleotide sequence ID" value="XM_066796459.1"/>
</dbReference>
<protein>
    <recommendedName>
        <fullName evidence="6">RING-CH-type domain-containing protein</fullName>
    </recommendedName>
</protein>
<keyword evidence="8" id="KW-1185">Reference proteome</keyword>